<dbReference type="AlphaFoldDB" id="A0A1H3PY29"/>
<protein>
    <submittedName>
        <fullName evidence="1">Uncharacterized protein</fullName>
    </submittedName>
</protein>
<evidence type="ECO:0000313" key="2">
    <source>
        <dbReference type="Proteomes" id="UP000183417"/>
    </source>
</evidence>
<organism evidence="1 2">
    <name type="scientific">Delftia lacustris</name>
    <dbReference type="NCBI Taxonomy" id="558537"/>
    <lineage>
        <taxon>Bacteria</taxon>
        <taxon>Pseudomonadati</taxon>
        <taxon>Pseudomonadota</taxon>
        <taxon>Betaproteobacteria</taxon>
        <taxon>Burkholderiales</taxon>
        <taxon>Comamonadaceae</taxon>
        <taxon>Delftia</taxon>
    </lineage>
</organism>
<dbReference type="EMBL" id="FNPE01000011">
    <property type="protein sequence ID" value="SDZ05289.1"/>
    <property type="molecule type" value="Genomic_DNA"/>
</dbReference>
<dbReference type="Proteomes" id="UP000183417">
    <property type="component" value="Unassembled WGS sequence"/>
</dbReference>
<reference evidence="1 2" key="1">
    <citation type="submission" date="2016-10" db="EMBL/GenBank/DDBJ databases">
        <authorList>
            <person name="de Groot N.N."/>
        </authorList>
    </citation>
    <scope>NUCLEOTIDE SEQUENCE [LARGE SCALE GENOMIC DNA]</scope>
    <source>
        <strain evidence="1 2">LMG 24775</strain>
    </source>
</reference>
<name>A0A1H3PY29_9BURK</name>
<accession>A0A1H3PY29</accession>
<evidence type="ECO:0000313" key="1">
    <source>
        <dbReference type="EMBL" id="SDZ05289.1"/>
    </source>
</evidence>
<dbReference type="GeneID" id="94689716"/>
<sequence>MPDIDAPSGAHASLPFFSSPQVPREETSLYYPISEYEVYRLKDCMHQMGLVIDLCCMAGPDQQLSDLGGLMSFLTAQQRALRGTLQTVQARKATPGPACDPDPGG</sequence>
<proteinExistence type="predicted"/>
<gene>
    <name evidence="1" type="ORF">SAMN05421547_11190</name>
</gene>
<dbReference type="RefSeq" id="WP_074922616.1">
    <property type="nucleotide sequence ID" value="NZ_CP141274.1"/>
</dbReference>